<dbReference type="InterPro" id="IPR050396">
    <property type="entry name" value="Glycosyltr_51/Transpeptidase"/>
</dbReference>
<keyword evidence="5" id="KW-0378">Hydrolase</keyword>
<evidence type="ECO:0000256" key="8">
    <source>
        <dbReference type="ARBA" id="ARBA00049902"/>
    </source>
</evidence>
<evidence type="ECO:0000256" key="4">
    <source>
        <dbReference type="ARBA" id="ARBA00022679"/>
    </source>
</evidence>
<evidence type="ECO:0000313" key="12">
    <source>
        <dbReference type="EMBL" id="SEM49089.1"/>
    </source>
</evidence>
<dbReference type="Gene3D" id="3.40.710.10">
    <property type="entry name" value="DD-peptidase/beta-lactamase superfamily"/>
    <property type="match status" value="1"/>
</dbReference>
<keyword evidence="4" id="KW-0808">Transferase</keyword>
<dbReference type="InterPro" id="IPR001460">
    <property type="entry name" value="PCN-bd_Tpept"/>
</dbReference>
<keyword evidence="2" id="KW-0645">Protease</keyword>
<dbReference type="Gene3D" id="1.10.3810.10">
    <property type="entry name" value="Biosynthetic peptidoglycan transglycosylase-like"/>
    <property type="match status" value="1"/>
</dbReference>
<evidence type="ECO:0000259" key="10">
    <source>
        <dbReference type="Pfam" id="PF00905"/>
    </source>
</evidence>
<dbReference type="NCBIfam" id="TIGR02074">
    <property type="entry name" value="PBP_1a_fam"/>
    <property type="match status" value="1"/>
</dbReference>
<dbReference type="InterPro" id="IPR001264">
    <property type="entry name" value="Glyco_trans_51"/>
</dbReference>
<dbReference type="InterPro" id="IPR012338">
    <property type="entry name" value="Beta-lactam/transpept-like"/>
</dbReference>
<evidence type="ECO:0000256" key="3">
    <source>
        <dbReference type="ARBA" id="ARBA00022676"/>
    </source>
</evidence>
<evidence type="ECO:0000256" key="5">
    <source>
        <dbReference type="ARBA" id="ARBA00022801"/>
    </source>
</evidence>
<proteinExistence type="predicted"/>
<evidence type="ECO:0000256" key="7">
    <source>
        <dbReference type="ARBA" id="ARBA00034000"/>
    </source>
</evidence>
<dbReference type="InterPro" id="IPR036950">
    <property type="entry name" value="PBP_transglycosylase"/>
</dbReference>
<comment type="catalytic activity">
    <reaction evidence="8">
        <text>[GlcNAc-(1-&gt;4)-Mur2Ac(oyl-L-Ala-gamma-D-Glu-L-Lys-D-Ala-D-Ala)](n)-di-trans,octa-cis-undecaprenyl diphosphate + beta-D-GlcNAc-(1-&gt;4)-Mur2Ac(oyl-L-Ala-gamma-D-Glu-L-Lys-D-Ala-D-Ala)-di-trans,octa-cis-undecaprenyl diphosphate = [GlcNAc-(1-&gt;4)-Mur2Ac(oyl-L-Ala-gamma-D-Glu-L-Lys-D-Ala-D-Ala)](n+1)-di-trans,octa-cis-undecaprenyl diphosphate + di-trans,octa-cis-undecaprenyl diphosphate + H(+)</text>
        <dbReference type="Rhea" id="RHEA:23708"/>
        <dbReference type="Rhea" id="RHEA-COMP:9602"/>
        <dbReference type="Rhea" id="RHEA-COMP:9603"/>
        <dbReference type="ChEBI" id="CHEBI:15378"/>
        <dbReference type="ChEBI" id="CHEBI:58405"/>
        <dbReference type="ChEBI" id="CHEBI:60033"/>
        <dbReference type="ChEBI" id="CHEBI:78435"/>
        <dbReference type="EC" id="2.4.99.28"/>
    </reaction>
</comment>
<dbReference type="EMBL" id="FOCC01000003">
    <property type="protein sequence ID" value="SEM49089.1"/>
    <property type="molecule type" value="Genomic_DNA"/>
</dbReference>
<feature type="domain" description="Penicillin-binding protein transpeptidase" evidence="10">
    <location>
        <begin position="370"/>
        <end position="645"/>
    </location>
</feature>
<protein>
    <submittedName>
        <fullName evidence="12">Penicillin-binding protein 1A</fullName>
    </submittedName>
</protein>
<dbReference type="InterPro" id="IPR023346">
    <property type="entry name" value="Lysozyme-like_dom_sf"/>
</dbReference>
<feature type="domain" description="Glycosyl transferase family 51" evidence="11">
    <location>
        <begin position="94"/>
        <end position="272"/>
    </location>
</feature>
<dbReference type="SUPFAM" id="SSF53955">
    <property type="entry name" value="Lysozyme-like"/>
    <property type="match status" value="1"/>
</dbReference>
<dbReference type="Proteomes" id="UP000182089">
    <property type="component" value="Unassembled WGS sequence"/>
</dbReference>
<sequence>MGTDNPKYSRTKRRQGNNATRSSAKHKTAKRRPKRKPQKHMSLFSKIVLGLVLALLAIICSGSTLFFMWAKDAPTLNESRLSSSGSTVIYDTDGNKIMSLGTESRVYVNSKDIPQQLKDAVISIEDRRFYKHIGVDPIRIVAASIANVTGSSAGLQGGSTLDQQLIKLSFFSTKRSDQTFKRKAQEAWLALQMDKAYSKSQILTFYVNKVFMGYGCYGMQTAAKYYYGKELSQLDLAQTALIAGIPNAPSQYNPYSNPTYAKSRRDEVLDAMVANKKISSSQASAAKNEAITTGLIQTHQQETATTTEKIADPYIKQVIEEVKKKGYNPYKDSLQIYTNLNMKVQKRLYEIANTDTYLYYPDNSLQVASTVVDPNNGNVVAMLGGRKTSNITFGLNRAVQTDRTNGSTAKPLLDYGPAIEYLSWATYKPLKDTKYIYPGTNIQLYDFDHKYEGTITMRKALIESRNVPAIRALEAVGITKAQAFLAKLGITYKKTLEYQNGIGLPSSTLQNAAAYAAFANGGTYYKPQYINTIITADGKTKKFAASGKKVMQASTAYMITDMLKQVITQGSGTNAAITGLYQAGKTGTNAYPSDISAKFPSSAVMDSWFDGYTKNYSVSVWVGYDHPYEANNYLGTTSQQLAAKFYRYAMMYLSQGKTNSDWSRPSNVYVKTVNGVRELYLAGSSSETVSSKKSSSSISKMTTTSSALSETSSASIAAQSASSETTSDSQNTNYSSSQNTNYNNNQSSKNTNNNQASNSANNTTSTNSATTNTQQSNGQQ</sequence>
<gene>
    <name evidence="12" type="ORF">SAMN05216431_103114</name>
</gene>
<evidence type="ECO:0000256" key="2">
    <source>
        <dbReference type="ARBA" id="ARBA00022670"/>
    </source>
</evidence>
<reference evidence="12 13" key="1">
    <citation type="submission" date="2016-10" db="EMBL/GenBank/DDBJ databases">
        <authorList>
            <person name="Varghese N."/>
            <person name="Submissions S."/>
        </authorList>
    </citation>
    <scope>NUCLEOTIDE SEQUENCE [LARGE SCALE GENOMIC DNA]</scope>
    <source>
        <strain evidence="12 13">WC1T17</strain>
    </source>
</reference>
<keyword evidence="6" id="KW-0511">Multifunctional enzyme</keyword>
<evidence type="ECO:0000256" key="1">
    <source>
        <dbReference type="ARBA" id="ARBA00022645"/>
    </source>
</evidence>
<evidence type="ECO:0000313" key="13">
    <source>
        <dbReference type="Proteomes" id="UP000182089"/>
    </source>
</evidence>
<accession>A0ABY1AAA6</accession>
<feature type="region of interest" description="Disordered" evidence="9">
    <location>
        <begin position="718"/>
        <end position="780"/>
    </location>
</feature>
<feature type="compositionally biased region" description="Basic residues" evidence="9">
    <location>
        <begin position="23"/>
        <end position="39"/>
    </location>
</feature>
<evidence type="ECO:0000259" key="11">
    <source>
        <dbReference type="Pfam" id="PF00912"/>
    </source>
</evidence>
<comment type="catalytic activity">
    <reaction evidence="7">
        <text>Preferential cleavage: (Ac)2-L-Lys-D-Ala-|-D-Ala. Also transpeptidation of peptidyl-alanyl moieties that are N-acyl substituents of D-alanine.</text>
        <dbReference type="EC" id="3.4.16.4"/>
    </reaction>
</comment>
<dbReference type="Pfam" id="PF00905">
    <property type="entry name" value="Transpeptidase"/>
    <property type="match status" value="1"/>
</dbReference>
<dbReference type="PANTHER" id="PTHR32282:SF29">
    <property type="entry name" value="PENICILLIN-BINDING PROTEIN 1A"/>
    <property type="match status" value="1"/>
</dbReference>
<evidence type="ECO:0000256" key="6">
    <source>
        <dbReference type="ARBA" id="ARBA00023268"/>
    </source>
</evidence>
<keyword evidence="1" id="KW-0121">Carboxypeptidase</keyword>
<dbReference type="PANTHER" id="PTHR32282">
    <property type="entry name" value="BINDING PROTEIN TRANSPEPTIDASE, PUTATIVE-RELATED"/>
    <property type="match status" value="1"/>
</dbReference>
<feature type="region of interest" description="Disordered" evidence="9">
    <location>
        <begin position="1"/>
        <end position="39"/>
    </location>
</feature>
<name>A0ABY1AAA6_9LACO</name>
<comment type="caution">
    <text evidence="12">The sequence shown here is derived from an EMBL/GenBank/DDBJ whole genome shotgun (WGS) entry which is preliminary data.</text>
</comment>
<dbReference type="Pfam" id="PF00912">
    <property type="entry name" value="Transgly"/>
    <property type="match status" value="1"/>
</dbReference>
<dbReference type="SUPFAM" id="SSF56601">
    <property type="entry name" value="beta-lactamase/transpeptidase-like"/>
    <property type="match status" value="1"/>
</dbReference>
<evidence type="ECO:0000256" key="9">
    <source>
        <dbReference type="SAM" id="MobiDB-lite"/>
    </source>
</evidence>
<organism evidence="12 13">
    <name type="scientific">Ligilactobacillus ruminis</name>
    <dbReference type="NCBI Taxonomy" id="1623"/>
    <lineage>
        <taxon>Bacteria</taxon>
        <taxon>Bacillati</taxon>
        <taxon>Bacillota</taxon>
        <taxon>Bacilli</taxon>
        <taxon>Lactobacillales</taxon>
        <taxon>Lactobacillaceae</taxon>
        <taxon>Ligilactobacillus</taxon>
    </lineage>
</organism>
<keyword evidence="3" id="KW-0328">Glycosyltransferase</keyword>